<name>A0A5D2BTF6_GOSDA</name>
<feature type="compositionally biased region" description="Polar residues" evidence="1">
    <location>
        <begin position="30"/>
        <end position="42"/>
    </location>
</feature>
<dbReference type="AlphaFoldDB" id="A0A5D2BTF6"/>
<reference evidence="2 3" key="1">
    <citation type="submission" date="2019-06" db="EMBL/GenBank/DDBJ databases">
        <title>WGS assembly of Gossypium darwinii.</title>
        <authorList>
            <person name="Chen Z.J."/>
            <person name="Sreedasyam A."/>
            <person name="Ando A."/>
            <person name="Song Q."/>
            <person name="De L."/>
            <person name="Hulse-Kemp A."/>
            <person name="Ding M."/>
            <person name="Ye W."/>
            <person name="Kirkbride R."/>
            <person name="Jenkins J."/>
            <person name="Plott C."/>
            <person name="Lovell J."/>
            <person name="Lin Y.-M."/>
            <person name="Vaughn R."/>
            <person name="Liu B."/>
            <person name="Li W."/>
            <person name="Simpson S."/>
            <person name="Scheffler B."/>
            <person name="Saski C."/>
            <person name="Grover C."/>
            <person name="Hu G."/>
            <person name="Conover J."/>
            <person name="Carlson J."/>
            <person name="Shu S."/>
            <person name="Boston L."/>
            <person name="Williams M."/>
            <person name="Peterson D."/>
            <person name="Mcgee K."/>
            <person name="Jones D."/>
            <person name="Wendel J."/>
            <person name="Stelly D."/>
            <person name="Grimwood J."/>
            <person name="Schmutz J."/>
        </authorList>
    </citation>
    <scope>NUCLEOTIDE SEQUENCE [LARGE SCALE GENOMIC DNA]</scope>
    <source>
        <strain evidence="2">1808015.09</strain>
    </source>
</reference>
<keyword evidence="3" id="KW-1185">Reference proteome</keyword>
<organism evidence="2 3">
    <name type="scientific">Gossypium darwinii</name>
    <name type="common">Darwin's cotton</name>
    <name type="synonym">Gossypium barbadense var. darwinii</name>
    <dbReference type="NCBI Taxonomy" id="34276"/>
    <lineage>
        <taxon>Eukaryota</taxon>
        <taxon>Viridiplantae</taxon>
        <taxon>Streptophyta</taxon>
        <taxon>Embryophyta</taxon>
        <taxon>Tracheophyta</taxon>
        <taxon>Spermatophyta</taxon>
        <taxon>Magnoliopsida</taxon>
        <taxon>eudicotyledons</taxon>
        <taxon>Gunneridae</taxon>
        <taxon>Pentapetalae</taxon>
        <taxon>rosids</taxon>
        <taxon>malvids</taxon>
        <taxon>Malvales</taxon>
        <taxon>Malvaceae</taxon>
        <taxon>Malvoideae</taxon>
        <taxon>Gossypium</taxon>
    </lineage>
</organism>
<dbReference type="Proteomes" id="UP000323506">
    <property type="component" value="Chromosome D08"/>
</dbReference>
<evidence type="ECO:0000256" key="1">
    <source>
        <dbReference type="SAM" id="MobiDB-lite"/>
    </source>
</evidence>
<evidence type="ECO:0000313" key="3">
    <source>
        <dbReference type="Proteomes" id="UP000323506"/>
    </source>
</evidence>
<gene>
    <name evidence="2" type="ORF">ES288_D08G267500v1</name>
</gene>
<sequence length="51" mass="5496">MSCGDLVPSTQVEKAKACSRTNRYSLGNEIQVSGQNSNSNGTHKVKDQAKQ</sequence>
<proteinExistence type="predicted"/>
<evidence type="ECO:0000313" key="2">
    <source>
        <dbReference type="EMBL" id="TYG59002.1"/>
    </source>
</evidence>
<accession>A0A5D2BTF6</accession>
<dbReference type="EMBL" id="CM017708">
    <property type="protein sequence ID" value="TYG59002.1"/>
    <property type="molecule type" value="Genomic_DNA"/>
</dbReference>
<protein>
    <submittedName>
        <fullName evidence="2">Uncharacterized protein</fullName>
    </submittedName>
</protein>
<feature type="region of interest" description="Disordered" evidence="1">
    <location>
        <begin position="30"/>
        <end position="51"/>
    </location>
</feature>